<organism evidence="2 3">
    <name type="scientific">Caballeronia zhejiangensis</name>
    <dbReference type="NCBI Taxonomy" id="871203"/>
    <lineage>
        <taxon>Bacteria</taxon>
        <taxon>Pseudomonadati</taxon>
        <taxon>Pseudomonadota</taxon>
        <taxon>Betaproteobacteria</taxon>
        <taxon>Burkholderiales</taxon>
        <taxon>Burkholderiaceae</taxon>
        <taxon>Caballeronia</taxon>
    </lineage>
</organism>
<keyword evidence="1" id="KW-1133">Transmembrane helix</keyword>
<sequence length="62" mass="6718">MTRPFLVCLADVIALFVVTYLLLSFATTVLIRLASWPEPNRWIAIFVVGAVAIICAPDLAAA</sequence>
<dbReference type="Proteomes" id="UP000027451">
    <property type="component" value="Unassembled WGS sequence"/>
</dbReference>
<gene>
    <name evidence="2" type="ORF">BG60_18495</name>
</gene>
<name>A0A656QCX9_9BURK</name>
<keyword evidence="1" id="KW-0472">Membrane</keyword>
<evidence type="ECO:0000313" key="2">
    <source>
        <dbReference type="EMBL" id="KDR27187.1"/>
    </source>
</evidence>
<comment type="caution">
    <text evidence="2">The sequence shown here is derived from an EMBL/GenBank/DDBJ whole genome shotgun (WGS) entry which is preliminary data.</text>
</comment>
<reference evidence="2 3" key="1">
    <citation type="submission" date="2014-03" db="EMBL/GenBank/DDBJ databases">
        <title>Draft Genome Sequences of Four Burkholderia Strains.</title>
        <authorList>
            <person name="Liu X.Y."/>
            <person name="Li C.X."/>
            <person name="Xu J.H."/>
        </authorList>
    </citation>
    <scope>NUCLEOTIDE SEQUENCE [LARGE SCALE GENOMIC DNA]</scope>
    <source>
        <strain evidence="2 3">OP-1</strain>
    </source>
</reference>
<evidence type="ECO:0000313" key="3">
    <source>
        <dbReference type="Proteomes" id="UP000027451"/>
    </source>
</evidence>
<protein>
    <submittedName>
        <fullName evidence="2">Uncharacterized protein</fullName>
    </submittedName>
</protein>
<dbReference type="AlphaFoldDB" id="A0A656QCX9"/>
<keyword evidence="1" id="KW-0812">Transmembrane</keyword>
<accession>A0A656QCX9</accession>
<keyword evidence="3" id="KW-1185">Reference proteome</keyword>
<proteinExistence type="predicted"/>
<dbReference type="RefSeq" id="WP_014194539.1">
    <property type="nucleotide sequence ID" value="NZ_JFHD01000027.1"/>
</dbReference>
<feature type="transmembrane region" description="Helical" evidence="1">
    <location>
        <begin position="12"/>
        <end position="36"/>
    </location>
</feature>
<feature type="transmembrane region" description="Helical" evidence="1">
    <location>
        <begin position="42"/>
        <end position="61"/>
    </location>
</feature>
<evidence type="ECO:0000256" key="1">
    <source>
        <dbReference type="SAM" id="Phobius"/>
    </source>
</evidence>
<dbReference type="EMBL" id="JFHD01000027">
    <property type="protein sequence ID" value="KDR27187.1"/>
    <property type="molecule type" value="Genomic_DNA"/>
</dbReference>